<dbReference type="STRING" id="158787.BSCA_2258"/>
<dbReference type="RefSeq" id="WP_051923234.1">
    <property type="nucleotide sequence ID" value="NZ_CAUPKV010000017.1"/>
</dbReference>
<dbReference type="GO" id="GO:0016020">
    <property type="term" value="C:membrane"/>
    <property type="evidence" value="ECO:0007669"/>
    <property type="project" value="InterPro"/>
</dbReference>
<feature type="region of interest" description="Disordered" evidence="10">
    <location>
        <begin position="426"/>
        <end position="450"/>
    </location>
</feature>
<keyword evidence="6 14" id="KW-0418">Kinase</keyword>
<dbReference type="eggNOG" id="COG4585">
    <property type="taxonomic scope" value="Bacteria"/>
</dbReference>
<evidence type="ECO:0000256" key="7">
    <source>
        <dbReference type="ARBA" id="ARBA00022840"/>
    </source>
</evidence>
<dbReference type="PANTHER" id="PTHR24421:SF10">
    <property type="entry name" value="NITRATE_NITRITE SENSOR PROTEIN NARQ"/>
    <property type="match status" value="1"/>
</dbReference>
<feature type="compositionally biased region" description="Polar residues" evidence="10">
    <location>
        <begin position="440"/>
        <end position="450"/>
    </location>
</feature>
<dbReference type="InterPro" id="IPR036890">
    <property type="entry name" value="HATPase_C_sf"/>
</dbReference>
<dbReference type="Gene3D" id="1.20.5.1930">
    <property type="match status" value="1"/>
</dbReference>
<dbReference type="Gene3D" id="3.30.565.10">
    <property type="entry name" value="Histidine kinase-like ATPase, C-terminal domain"/>
    <property type="match status" value="1"/>
</dbReference>
<dbReference type="EMBL" id="JGZO01000015">
    <property type="protein sequence ID" value="KFI92551.1"/>
    <property type="molecule type" value="Genomic_DNA"/>
</dbReference>
<dbReference type="GO" id="GO:0005524">
    <property type="term" value="F:ATP binding"/>
    <property type="evidence" value="ECO:0007669"/>
    <property type="project" value="UniProtKB-KW"/>
</dbReference>
<feature type="domain" description="Signal transduction histidine kinase subgroup 3 dimerisation and phosphoacceptor" evidence="13">
    <location>
        <begin position="215"/>
        <end position="278"/>
    </location>
</feature>
<keyword evidence="3" id="KW-0597">Phosphoprotein</keyword>
<evidence type="ECO:0000256" key="8">
    <source>
        <dbReference type="ARBA" id="ARBA00023012"/>
    </source>
</evidence>
<feature type="domain" description="Histidine kinase/HSP90-like ATPase" evidence="12">
    <location>
        <begin position="331"/>
        <end position="410"/>
    </location>
</feature>
<keyword evidence="11" id="KW-1133">Transmembrane helix</keyword>
<evidence type="ECO:0000313" key="15">
    <source>
        <dbReference type="Proteomes" id="UP000029033"/>
    </source>
</evidence>
<dbReference type="OrthoDB" id="3193082at2"/>
<dbReference type="EC" id="2.7.13.3" evidence="2"/>
<dbReference type="GO" id="GO:0000155">
    <property type="term" value="F:phosphorelay sensor kinase activity"/>
    <property type="evidence" value="ECO:0007669"/>
    <property type="project" value="InterPro"/>
</dbReference>
<keyword evidence="15" id="KW-1185">Reference proteome</keyword>
<accession>A0A087DAK1</accession>
<dbReference type="PANTHER" id="PTHR24421">
    <property type="entry name" value="NITRATE/NITRITE SENSOR PROTEIN NARX-RELATED"/>
    <property type="match status" value="1"/>
</dbReference>
<dbReference type="SUPFAM" id="SSF55874">
    <property type="entry name" value="ATPase domain of HSP90 chaperone/DNA topoisomerase II/histidine kinase"/>
    <property type="match status" value="1"/>
</dbReference>
<comment type="catalytic activity">
    <reaction evidence="1">
        <text>ATP + protein L-histidine = ADP + protein N-phospho-L-histidine.</text>
        <dbReference type="EC" id="2.7.13.3"/>
    </reaction>
</comment>
<evidence type="ECO:0000256" key="11">
    <source>
        <dbReference type="SAM" id="Phobius"/>
    </source>
</evidence>
<evidence type="ECO:0000259" key="12">
    <source>
        <dbReference type="Pfam" id="PF02518"/>
    </source>
</evidence>
<name>A0A087DAK1_9BIFI</name>
<feature type="transmembrane region" description="Helical" evidence="11">
    <location>
        <begin position="70"/>
        <end position="88"/>
    </location>
</feature>
<evidence type="ECO:0000256" key="5">
    <source>
        <dbReference type="ARBA" id="ARBA00022741"/>
    </source>
</evidence>
<evidence type="ECO:0000256" key="1">
    <source>
        <dbReference type="ARBA" id="ARBA00000085"/>
    </source>
</evidence>
<feature type="transmembrane region" description="Helical" evidence="11">
    <location>
        <begin position="162"/>
        <end position="182"/>
    </location>
</feature>
<keyword evidence="11" id="KW-0472">Membrane</keyword>
<evidence type="ECO:0000313" key="14">
    <source>
        <dbReference type="EMBL" id="KFI92551.1"/>
    </source>
</evidence>
<reference evidence="14 15" key="1">
    <citation type="submission" date="2014-03" db="EMBL/GenBank/DDBJ databases">
        <title>Genomics of Bifidobacteria.</title>
        <authorList>
            <person name="Ventura M."/>
            <person name="Milani C."/>
            <person name="Lugli G.A."/>
        </authorList>
    </citation>
    <scope>NUCLEOTIDE SEQUENCE [LARGE SCALE GENOMIC DNA]</scope>
    <source>
        <strain evidence="14 15">LMG 21589</strain>
    </source>
</reference>
<keyword evidence="9" id="KW-0175">Coiled coil</keyword>
<proteinExistence type="predicted"/>
<evidence type="ECO:0000256" key="4">
    <source>
        <dbReference type="ARBA" id="ARBA00022679"/>
    </source>
</evidence>
<dbReference type="InterPro" id="IPR003594">
    <property type="entry name" value="HATPase_dom"/>
</dbReference>
<keyword evidence="4" id="KW-0808">Transferase</keyword>
<dbReference type="GeneID" id="85165655"/>
<evidence type="ECO:0000256" key="6">
    <source>
        <dbReference type="ARBA" id="ARBA00022777"/>
    </source>
</evidence>
<evidence type="ECO:0000256" key="3">
    <source>
        <dbReference type="ARBA" id="ARBA00022553"/>
    </source>
</evidence>
<keyword evidence="7" id="KW-0067">ATP-binding</keyword>
<keyword evidence="11" id="KW-0812">Transmembrane</keyword>
<dbReference type="InterPro" id="IPR011712">
    <property type="entry name" value="Sig_transdc_His_kin_sub3_dim/P"/>
</dbReference>
<feature type="coiled-coil region" evidence="9">
    <location>
        <begin position="188"/>
        <end position="215"/>
    </location>
</feature>
<keyword evidence="5" id="KW-0547">Nucleotide-binding</keyword>
<gene>
    <name evidence="14" type="ORF">BSCA_2258</name>
</gene>
<keyword evidence="8" id="KW-0902">Two-component regulatory system</keyword>
<evidence type="ECO:0000256" key="10">
    <source>
        <dbReference type="SAM" id="MobiDB-lite"/>
    </source>
</evidence>
<evidence type="ECO:0000256" key="2">
    <source>
        <dbReference type="ARBA" id="ARBA00012438"/>
    </source>
</evidence>
<sequence>MAEETKPGSVIWNAFAGPFGGLAKFWRSSSVARMAVPVLCLCYDVMMLTRIVFAGPGADPQAGVLTRQPWGLPLMVVLCLISVGALLVRLRRPFVAACVVCAAYLCAALFGMEAYMALPMLFALYSCTLLCVPSLLVVGITVNAAVLVSGALLHMRTSVEPWAILLPMAFLDASVIALGLCSRGIRERREAKAVIEDQRRRGVELERQRDEARRRTDIAAELHDSVGHDLTAIIALTEGLGGMSGDPQIDEAIATVNELARSGLADTRQAVCALQNPDASPVMDRGHSTFSQLHTWNDVAPILSHAKQLGFIVAHTETGYRPDDPRQADLCFTVTREAVTNAIRHARNLRRIVISWDHADNGSLTVIVRDDGASGNPEQHDGANDAATGTGMGLNRLGELVAAAGGSFEAGPDNMGYMLKAVMPSMQSGRGNGNGRHEANGNTTNEEPQT</sequence>
<feature type="transmembrane region" description="Helical" evidence="11">
    <location>
        <begin position="94"/>
        <end position="115"/>
    </location>
</feature>
<feature type="transmembrane region" description="Helical" evidence="11">
    <location>
        <begin position="34"/>
        <end position="58"/>
    </location>
</feature>
<dbReference type="Proteomes" id="UP000029033">
    <property type="component" value="Unassembled WGS sequence"/>
</dbReference>
<evidence type="ECO:0000259" key="13">
    <source>
        <dbReference type="Pfam" id="PF07730"/>
    </source>
</evidence>
<organism evidence="14 15">
    <name type="scientific">Bifidobacterium scardovii</name>
    <dbReference type="NCBI Taxonomy" id="158787"/>
    <lineage>
        <taxon>Bacteria</taxon>
        <taxon>Bacillati</taxon>
        <taxon>Actinomycetota</taxon>
        <taxon>Actinomycetes</taxon>
        <taxon>Bifidobacteriales</taxon>
        <taxon>Bifidobacteriaceae</taxon>
        <taxon>Bifidobacterium</taxon>
    </lineage>
</organism>
<dbReference type="Pfam" id="PF02518">
    <property type="entry name" value="HATPase_c"/>
    <property type="match status" value="1"/>
</dbReference>
<comment type="caution">
    <text evidence="14">The sequence shown here is derived from an EMBL/GenBank/DDBJ whole genome shotgun (WGS) entry which is preliminary data.</text>
</comment>
<evidence type="ECO:0000256" key="9">
    <source>
        <dbReference type="SAM" id="Coils"/>
    </source>
</evidence>
<dbReference type="InterPro" id="IPR050482">
    <property type="entry name" value="Sensor_HK_TwoCompSys"/>
</dbReference>
<dbReference type="Pfam" id="PF07730">
    <property type="entry name" value="HisKA_3"/>
    <property type="match status" value="1"/>
</dbReference>
<protein>
    <recommendedName>
        <fullName evidence="2">histidine kinase</fullName>
        <ecNumber evidence="2">2.7.13.3</ecNumber>
    </recommendedName>
</protein>
<dbReference type="AlphaFoldDB" id="A0A087DAK1"/>
<dbReference type="GO" id="GO:0046983">
    <property type="term" value="F:protein dimerization activity"/>
    <property type="evidence" value="ECO:0007669"/>
    <property type="project" value="InterPro"/>
</dbReference>